<reference evidence="1" key="1">
    <citation type="journal article" date="2020" name="Phytopathology">
        <title>Genome Sequence Resources of Colletotrichum truncatum, C. plurivorum, C. musicola, and C. sojae: Four Species Pathogenic to Soybean (Glycine max).</title>
        <authorList>
            <person name="Rogerio F."/>
            <person name="Boufleur T.R."/>
            <person name="Ciampi-Guillardi M."/>
            <person name="Sukno S.A."/>
            <person name="Thon M.R."/>
            <person name="Massola Junior N.S."/>
            <person name="Baroncelli R."/>
        </authorList>
    </citation>
    <scope>NUCLEOTIDE SEQUENCE</scope>
    <source>
        <strain evidence="1">LFN00145</strain>
    </source>
</reference>
<sequence>MGSAASHRLKQEALWQPTLAPVLPPTLVKQHYALARRTKNHSFNHQASLFVFTSEGINDESINIVHNKILDLRDAHLDALQHVPNTSETYNPVFCMIPEYNLEL</sequence>
<dbReference type="Proteomes" id="UP000654918">
    <property type="component" value="Unassembled WGS sequence"/>
</dbReference>
<dbReference type="EMBL" id="WIGO01000263">
    <property type="protein sequence ID" value="KAF6821135.1"/>
    <property type="molecule type" value="Genomic_DNA"/>
</dbReference>
<evidence type="ECO:0000313" key="1">
    <source>
        <dbReference type="EMBL" id="KAF6821135.1"/>
    </source>
</evidence>
<organism evidence="1 2">
    <name type="scientific">Colletotrichum plurivorum</name>
    <dbReference type="NCBI Taxonomy" id="2175906"/>
    <lineage>
        <taxon>Eukaryota</taxon>
        <taxon>Fungi</taxon>
        <taxon>Dikarya</taxon>
        <taxon>Ascomycota</taxon>
        <taxon>Pezizomycotina</taxon>
        <taxon>Sordariomycetes</taxon>
        <taxon>Hypocreomycetidae</taxon>
        <taxon>Glomerellales</taxon>
        <taxon>Glomerellaceae</taxon>
        <taxon>Colletotrichum</taxon>
        <taxon>Colletotrichum orchidearum species complex</taxon>
    </lineage>
</organism>
<keyword evidence="2" id="KW-1185">Reference proteome</keyword>
<evidence type="ECO:0000313" key="2">
    <source>
        <dbReference type="Proteomes" id="UP000654918"/>
    </source>
</evidence>
<accession>A0A8H6N6C2</accession>
<gene>
    <name evidence="1" type="ORF">CPLU01_12562</name>
</gene>
<protein>
    <submittedName>
        <fullName evidence="1">Uncharacterized protein</fullName>
    </submittedName>
</protein>
<dbReference type="AlphaFoldDB" id="A0A8H6N6C2"/>
<comment type="caution">
    <text evidence="1">The sequence shown here is derived from an EMBL/GenBank/DDBJ whole genome shotgun (WGS) entry which is preliminary data.</text>
</comment>
<name>A0A8H6N6C2_9PEZI</name>
<proteinExistence type="predicted"/>